<dbReference type="NCBIfam" id="TIGR02664">
    <property type="entry name" value="nitr_red_assoc"/>
    <property type="match status" value="1"/>
</dbReference>
<keyword evidence="2" id="KW-1185">Reference proteome</keyword>
<gene>
    <name evidence="1" type="ORF">NG799_04535</name>
</gene>
<sequence>MTRFFKFEADFVESLHCIPMQVRLKLDTCGIKLKLDQWNRFNQEDRESLIQNPCQSPEEITQYREFLQGLVLERTGESAKDLAVEENPPWMNEAEIPDGVQDKAQQFEMTLTLEQWAKLEPIERFALIKLSRSSHENANFLPALKELNLV</sequence>
<comment type="caution">
    <text evidence="1">The sequence shown here is derived from an EMBL/GenBank/DDBJ whole genome shotgun (WGS) entry which is preliminary data.</text>
</comment>
<evidence type="ECO:0000313" key="1">
    <source>
        <dbReference type="EMBL" id="MCT7965600.1"/>
    </source>
</evidence>
<dbReference type="Proteomes" id="UP001525890">
    <property type="component" value="Unassembled WGS sequence"/>
</dbReference>
<dbReference type="InterPro" id="IPR013481">
    <property type="entry name" value="NarM"/>
</dbReference>
<organism evidence="1 2">
    <name type="scientific">Laspinema palackyanum D2a</name>
    <dbReference type="NCBI Taxonomy" id="2953684"/>
    <lineage>
        <taxon>Bacteria</taxon>
        <taxon>Bacillati</taxon>
        <taxon>Cyanobacteriota</taxon>
        <taxon>Cyanophyceae</taxon>
        <taxon>Oscillatoriophycideae</taxon>
        <taxon>Oscillatoriales</taxon>
        <taxon>Laspinemataceae</taxon>
        <taxon>Laspinema</taxon>
        <taxon>Laspinema palackyanum</taxon>
    </lineage>
</organism>
<proteinExistence type="predicted"/>
<name>A0ABT2MLH6_9CYAN</name>
<dbReference type="Pfam" id="PF09655">
    <property type="entry name" value="Nitr_red_assoc"/>
    <property type="match status" value="1"/>
</dbReference>
<protein>
    <submittedName>
        <fullName evidence="1">Nitrate reductase associated protein</fullName>
    </submittedName>
</protein>
<accession>A0ABT2MLH6</accession>
<dbReference type="EMBL" id="JAMXFF010000004">
    <property type="protein sequence ID" value="MCT7965600.1"/>
    <property type="molecule type" value="Genomic_DNA"/>
</dbReference>
<reference evidence="1 2" key="1">
    <citation type="journal article" date="2022" name="Front. Microbiol.">
        <title>High genomic differentiation and limited gene flow indicate recent cryptic speciation within the genus Laspinema (cyanobacteria).</title>
        <authorList>
            <person name="Stanojkovic A."/>
            <person name="Skoupy S."/>
            <person name="Skaloud P."/>
            <person name="Dvorak P."/>
        </authorList>
    </citation>
    <scope>NUCLEOTIDE SEQUENCE [LARGE SCALE GENOMIC DNA]</scope>
    <source>
        <strain evidence="1 2">D2a</strain>
    </source>
</reference>
<evidence type="ECO:0000313" key="2">
    <source>
        <dbReference type="Proteomes" id="UP001525890"/>
    </source>
</evidence>
<dbReference type="RefSeq" id="WP_368005289.1">
    <property type="nucleotide sequence ID" value="NZ_JAMXFF010000004.1"/>
</dbReference>